<dbReference type="EMBL" id="LGUA01003508">
    <property type="protein sequence ID" value="OAX77063.1"/>
    <property type="molecule type" value="Genomic_DNA"/>
</dbReference>
<dbReference type="Proteomes" id="UP000091918">
    <property type="component" value="Unassembled WGS sequence"/>
</dbReference>
<feature type="non-terminal residue" evidence="1">
    <location>
        <position position="1"/>
    </location>
</feature>
<proteinExistence type="predicted"/>
<keyword evidence="2" id="KW-1185">Reference proteome</keyword>
<evidence type="ECO:0000313" key="2">
    <source>
        <dbReference type="Proteomes" id="UP000091918"/>
    </source>
</evidence>
<comment type="caution">
    <text evidence="1">The sequence shown here is derived from an EMBL/GenBank/DDBJ whole genome shotgun (WGS) entry which is preliminary data.</text>
</comment>
<name>A0A1B7NJS4_9EURO</name>
<dbReference type="AlphaFoldDB" id="A0A1B7NJS4"/>
<gene>
    <name evidence="1" type="ORF">ACJ72_08642</name>
</gene>
<protein>
    <submittedName>
        <fullName evidence="1">Uncharacterized protein</fullName>
    </submittedName>
</protein>
<evidence type="ECO:0000313" key="1">
    <source>
        <dbReference type="EMBL" id="OAX77063.1"/>
    </source>
</evidence>
<sequence length="66" mass="7444">KNHSVLKISNEDIWKKLAVVHHDLMSDSVTLSGLLIRYDLTSYSFPAAPVITELDAISDALIRRHK</sequence>
<accession>A0A1B7NJS4</accession>
<reference evidence="1 2" key="1">
    <citation type="submission" date="2015-07" db="EMBL/GenBank/DDBJ databases">
        <title>Emmonsia species relationships and genome sequence.</title>
        <authorList>
            <person name="Cuomo C.A."/>
            <person name="Schwartz I.S."/>
            <person name="Kenyon C."/>
            <person name="de Hoog G.S."/>
            <person name="Govender N.P."/>
            <person name="Botha A."/>
            <person name="Moreno L."/>
            <person name="de Vries M."/>
            <person name="Munoz J.F."/>
            <person name="Stielow J.B."/>
        </authorList>
    </citation>
    <scope>NUCLEOTIDE SEQUENCE [LARGE SCALE GENOMIC DNA]</scope>
    <source>
        <strain evidence="1 2">CBS 136260</strain>
    </source>
</reference>
<organism evidence="1 2">
    <name type="scientific">Emergomyces africanus</name>
    <dbReference type="NCBI Taxonomy" id="1955775"/>
    <lineage>
        <taxon>Eukaryota</taxon>
        <taxon>Fungi</taxon>
        <taxon>Dikarya</taxon>
        <taxon>Ascomycota</taxon>
        <taxon>Pezizomycotina</taxon>
        <taxon>Eurotiomycetes</taxon>
        <taxon>Eurotiomycetidae</taxon>
        <taxon>Onygenales</taxon>
        <taxon>Ajellomycetaceae</taxon>
        <taxon>Emergomyces</taxon>
    </lineage>
</organism>